<dbReference type="EMBL" id="JWZX01001506">
    <property type="protein sequence ID" value="KOO33491.1"/>
    <property type="molecule type" value="Genomic_DNA"/>
</dbReference>
<dbReference type="InterPro" id="IPR013785">
    <property type="entry name" value="Aldolase_TIM"/>
</dbReference>
<dbReference type="SUPFAM" id="SSF51445">
    <property type="entry name" value="(Trans)glycosidases"/>
    <property type="match status" value="1"/>
</dbReference>
<dbReference type="Proteomes" id="UP000037460">
    <property type="component" value="Unassembled WGS sequence"/>
</dbReference>
<feature type="chain" id="PRO_5005602448" description="Alpha-galactosidase" evidence="8">
    <location>
        <begin position="23"/>
        <end position="430"/>
    </location>
</feature>
<comment type="caution">
    <text evidence="10">The sequence shown here is derived from an EMBL/GenBank/DDBJ whole genome shotgun (WGS) entry which is preliminary data.</text>
</comment>
<dbReference type="InterPro" id="IPR017853">
    <property type="entry name" value="GH"/>
</dbReference>
<evidence type="ECO:0000313" key="11">
    <source>
        <dbReference type="Proteomes" id="UP000037460"/>
    </source>
</evidence>
<dbReference type="InterPro" id="IPR013780">
    <property type="entry name" value="Glyco_hydro_b"/>
</dbReference>
<evidence type="ECO:0000256" key="5">
    <source>
        <dbReference type="ARBA" id="ARBA00022801"/>
    </source>
</evidence>
<evidence type="ECO:0000256" key="7">
    <source>
        <dbReference type="RuleBase" id="RU361168"/>
    </source>
</evidence>
<dbReference type="EC" id="3.2.1.22" evidence="3 7"/>
<feature type="signal peptide" evidence="8">
    <location>
        <begin position="1"/>
        <end position="22"/>
    </location>
</feature>
<keyword evidence="5 7" id="KW-0378">Hydrolase</keyword>
<keyword evidence="11" id="KW-1185">Reference proteome</keyword>
<evidence type="ECO:0000256" key="3">
    <source>
        <dbReference type="ARBA" id="ARBA00012755"/>
    </source>
</evidence>
<proteinExistence type="inferred from homology"/>
<dbReference type="InterPro" id="IPR000111">
    <property type="entry name" value="Glyco_hydro_27/36_CS"/>
</dbReference>
<dbReference type="FunFam" id="3.20.20.70:FF:000197">
    <property type="entry name" value="Alpha-galactosidase"/>
    <property type="match status" value="1"/>
</dbReference>
<dbReference type="SUPFAM" id="SSF51011">
    <property type="entry name" value="Glycosyl hydrolase domain"/>
    <property type="match status" value="1"/>
</dbReference>
<gene>
    <name evidence="10" type="ORF">Ctob_015254</name>
</gene>
<dbReference type="Gene3D" id="3.20.20.70">
    <property type="entry name" value="Aldolase class I"/>
    <property type="match status" value="1"/>
</dbReference>
<dbReference type="Pfam" id="PF17801">
    <property type="entry name" value="Melibiase_C"/>
    <property type="match status" value="1"/>
</dbReference>
<dbReference type="PROSITE" id="PS00512">
    <property type="entry name" value="ALPHA_GALACTOSIDASE"/>
    <property type="match status" value="1"/>
</dbReference>
<accession>A0A0M0K3Q6</accession>
<evidence type="ECO:0000256" key="2">
    <source>
        <dbReference type="ARBA" id="ARBA00009743"/>
    </source>
</evidence>
<keyword evidence="6 7" id="KW-0326">Glycosidase</keyword>
<evidence type="ECO:0000259" key="9">
    <source>
        <dbReference type="Pfam" id="PF17801"/>
    </source>
</evidence>
<organism evidence="10 11">
    <name type="scientific">Chrysochromulina tobinii</name>
    <dbReference type="NCBI Taxonomy" id="1460289"/>
    <lineage>
        <taxon>Eukaryota</taxon>
        <taxon>Haptista</taxon>
        <taxon>Haptophyta</taxon>
        <taxon>Prymnesiophyceae</taxon>
        <taxon>Prymnesiales</taxon>
        <taxon>Chrysochromulinaceae</taxon>
        <taxon>Chrysochromulina</taxon>
    </lineage>
</organism>
<dbReference type="AlphaFoldDB" id="A0A0M0K3Q6"/>
<dbReference type="PANTHER" id="PTHR11452">
    <property type="entry name" value="ALPHA-GALACTOSIDASE/ALPHA-N-ACETYLGALACTOSAMINIDASE"/>
    <property type="match status" value="1"/>
</dbReference>
<dbReference type="GO" id="GO:0004557">
    <property type="term" value="F:alpha-galactosidase activity"/>
    <property type="evidence" value="ECO:0007669"/>
    <property type="project" value="UniProtKB-EC"/>
</dbReference>
<comment type="similarity">
    <text evidence="2 7">Belongs to the glycosyl hydrolase 27 family.</text>
</comment>
<dbReference type="GO" id="GO:0005975">
    <property type="term" value="P:carbohydrate metabolic process"/>
    <property type="evidence" value="ECO:0007669"/>
    <property type="project" value="InterPro"/>
</dbReference>
<protein>
    <recommendedName>
        <fullName evidence="3 7">Alpha-galactosidase</fullName>
        <ecNumber evidence="3 7">3.2.1.22</ecNumber>
    </recommendedName>
    <alternativeName>
        <fullName evidence="7">Melibiase</fullName>
    </alternativeName>
</protein>
<keyword evidence="4 8" id="KW-0732">Signal</keyword>
<sequence length="430" mass="46885">MRSLSIAHGPVKVLALLHAALAYDNGMARRPPMGWNSWCTDSLCNLAGHDPCNEHMVISTVDAMVAQGMPELGYNYVTLDDCWSAKERDASGNLQPEPRAFPNGIKYLADYVHARGLYLGLYTCVGMKTCKGDRPGSFGHYEQDAKTLAGWGVDLVKMDHCGYPPGNHTDKELYGNMSAALNATGRPMTFSLCSWGEASVWEWGAGVAQMYRIAMDHLPFFNLPSMAAGQGLGQGTIQVAEWMAVLQPSLWSRPFGWMDPDFLMTLWGGTMDFIASRTEYSLWAMWSAPLLIATDVRNLTAEKASILLNKEAIAINQDALAHAADRLRNDSATGEQLWARPLANGDRAVLLFHSCLPGGAPRTMNVSWAELGWEAGARAAVRDIWAHEDRGVFSGGYTAVDISCRDVAFLRISKAAAVANGTRHSVVPGK</sequence>
<keyword evidence="7" id="KW-1015">Disulfide bond</keyword>
<dbReference type="Pfam" id="PF16499">
    <property type="entry name" value="Melibiase_2"/>
    <property type="match status" value="1"/>
</dbReference>
<name>A0A0M0K3Q6_9EUKA</name>
<feature type="domain" description="Alpha galactosidase C-terminal" evidence="9">
    <location>
        <begin position="336"/>
        <end position="412"/>
    </location>
</feature>
<evidence type="ECO:0000313" key="10">
    <source>
        <dbReference type="EMBL" id="KOO33491.1"/>
    </source>
</evidence>
<reference evidence="11" key="1">
    <citation type="journal article" date="2015" name="PLoS Genet.">
        <title>Genome Sequence and Transcriptome Analyses of Chrysochromulina tobin: Metabolic Tools for Enhanced Algal Fitness in the Prominent Order Prymnesiales (Haptophyceae).</title>
        <authorList>
            <person name="Hovde B.T."/>
            <person name="Deodato C.R."/>
            <person name="Hunsperger H.M."/>
            <person name="Ryken S.A."/>
            <person name="Yost W."/>
            <person name="Jha R.K."/>
            <person name="Patterson J."/>
            <person name="Monnat R.J. Jr."/>
            <person name="Barlow S.B."/>
            <person name="Starkenburg S.R."/>
            <person name="Cattolico R.A."/>
        </authorList>
    </citation>
    <scope>NUCLEOTIDE SEQUENCE</scope>
    <source>
        <strain evidence="11">CCMP291</strain>
    </source>
</reference>
<dbReference type="InterPro" id="IPR002241">
    <property type="entry name" value="Glyco_hydro_27"/>
</dbReference>
<dbReference type="CDD" id="cd14792">
    <property type="entry name" value="GH27"/>
    <property type="match status" value="1"/>
</dbReference>
<evidence type="ECO:0000256" key="4">
    <source>
        <dbReference type="ARBA" id="ARBA00022729"/>
    </source>
</evidence>
<dbReference type="InterPro" id="IPR041233">
    <property type="entry name" value="Melibiase_C"/>
</dbReference>
<dbReference type="Gene3D" id="2.60.40.1180">
    <property type="entry name" value="Golgi alpha-mannosidase II"/>
    <property type="match status" value="1"/>
</dbReference>
<dbReference type="PRINTS" id="PR00740">
    <property type="entry name" value="GLHYDRLASE27"/>
</dbReference>
<evidence type="ECO:0000256" key="8">
    <source>
        <dbReference type="SAM" id="SignalP"/>
    </source>
</evidence>
<evidence type="ECO:0000256" key="6">
    <source>
        <dbReference type="ARBA" id="ARBA00023295"/>
    </source>
</evidence>
<dbReference type="OrthoDB" id="5795902at2759"/>
<dbReference type="PANTHER" id="PTHR11452:SF75">
    <property type="entry name" value="ALPHA-GALACTOSIDASE MEL1"/>
    <property type="match status" value="1"/>
</dbReference>
<comment type="catalytic activity">
    <reaction evidence="1 7">
        <text>Hydrolysis of terminal, non-reducing alpha-D-galactose residues in alpha-D-galactosides, including galactose oligosaccharides, galactomannans and galactolipids.</text>
        <dbReference type="EC" id="3.2.1.22"/>
    </reaction>
</comment>
<evidence type="ECO:0000256" key="1">
    <source>
        <dbReference type="ARBA" id="ARBA00001255"/>
    </source>
</evidence>